<reference evidence="2 3" key="1">
    <citation type="submission" date="2020-04" db="EMBL/GenBank/DDBJ databases">
        <title>Chitinophaga sp. G-6-1-13 sp. nov., isolated from soil.</title>
        <authorList>
            <person name="Dahal R.H."/>
            <person name="Chaudhary D.K."/>
        </authorList>
    </citation>
    <scope>NUCLEOTIDE SEQUENCE [LARGE SCALE GENOMIC DNA]</scope>
    <source>
        <strain evidence="2 3">G-6-1-13</strain>
    </source>
</reference>
<dbReference type="GO" id="GO:0006310">
    <property type="term" value="P:DNA recombination"/>
    <property type="evidence" value="ECO:0007669"/>
    <property type="project" value="UniProtKB-KW"/>
</dbReference>
<dbReference type="GO" id="GO:0015074">
    <property type="term" value="P:DNA integration"/>
    <property type="evidence" value="ECO:0007669"/>
    <property type="project" value="InterPro"/>
</dbReference>
<dbReference type="InterPro" id="IPR011010">
    <property type="entry name" value="DNA_brk_join_enz"/>
</dbReference>
<evidence type="ECO:0000313" key="2">
    <source>
        <dbReference type="EMBL" id="NML39627.1"/>
    </source>
</evidence>
<keyword evidence="3" id="KW-1185">Reference proteome</keyword>
<keyword evidence="1" id="KW-0233">DNA recombination</keyword>
<evidence type="ECO:0000313" key="3">
    <source>
        <dbReference type="Proteomes" id="UP000583266"/>
    </source>
</evidence>
<evidence type="ECO:0008006" key="4">
    <source>
        <dbReference type="Google" id="ProtNLM"/>
    </source>
</evidence>
<dbReference type="AlphaFoldDB" id="A0A848GNU3"/>
<organism evidence="2 3">
    <name type="scientific">Chitinophaga fulva</name>
    <dbReference type="NCBI Taxonomy" id="2728842"/>
    <lineage>
        <taxon>Bacteria</taxon>
        <taxon>Pseudomonadati</taxon>
        <taxon>Bacteroidota</taxon>
        <taxon>Chitinophagia</taxon>
        <taxon>Chitinophagales</taxon>
        <taxon>Chitinophagaceae</taxon>
        <taxon>Chitinophaga</taxon>
    </lineage>
</organism>
<proteinExistence type="predicted"/>
<dbReference type="Gene3D" id="1.10.443.10">
    <property type="entry name" value="Intergrase catalytic core"/>
    <property type="match status" value="1"/>
</dbReference>
<dbReference type="SUPFAM" id="SSF56349">
    <property type="entry name" value="DNA breaking-rejoining enzymes"/>
    <property type="match status" value="1"/>
</dbReference>
<evidence type="ECO:0000256" key="1">
    <source>
        <dbReference type="ARBA" id="ARBA00023172"/>
    </source>
</evidence>
<dbReference type="InterPro" id="IPR013762">
    <property type="entry name" value="Integrase-like_cat_sf"/>
</dbReference>
<dbReference type="GO" id="GO:0003677">
    <property type="term" value="F:DNA binding"/>
    <property type="evidence" value="ECO:0007669"/>
    <property type="project" value="InterPro"/>
</dbReference>
<dbReference type="Proteomes" id="UP000583266">
    <property type="component" value="Unassembled WGS sequence"/>
</dbReference>
<dbReference type="EMBL" id="JABBGC010000002">
    <property type="protein sequence ID" value="NML39627.1"/>
    <property type="molecule type" value="Genomic_DNA"/>
</dbReference>
<accession>A0A848GNU3</accession>
<name>A0A848GNU3_9BACT</name>
<sequence length="57" mass="6469">MTLENDVPIETVSQMLGHKCIRTTQIYAKITQQKVSNNMRALRDRLTAPVVGLQRTV</sequence>
<protein>
    <recommendedName>
        <fullName evidence="4">Tyr recombinase domain-containing protein</fullName>
    </recommendedName>
</protein>
<comment type="caution">
    <text evidence="2">The sequence shown here is derived from an EMBL/GenBank/DDBJ whole genome shotgun (WGS) entry which is preliminary data.</text>
</comment>
<gene>
    <name evidence="2" type="ORF">HHL17_20675</name>
</gene>